<name>A0ABN9RGT2_9DINO</name>
<comment type="caution">
    <text evidence="1">The sequence shown here is derived from an EMBL/GenBank/DDBJ whole genome shotgun (WGS) entry which is preliminary data.</text>
</comment>
<dbReference type="InterPro" id="IPR009091">
    <property type="entry name" value="RCC1/BLIP-II"/>
</dbReference>
<keyword evidence="2" id="KW-1185">Reference proteome</keyword>
<reference evidence="1" key="1">
    <citation type="submission" date="2023-10" db="EMBL/GenBank/DDBJ databases">
        <authorList>
            <person name="Chen Y."/>
            <person name="Shah S."/>
            <person name="Dougan E. K."/>
            <person name="Thang M."/>
            <person name="Chan C."/>
        </authorList>
    </citation>
    <scope>NUCLEOTIDE SEQUENCE [LARGE SCALE GENOMIC DNA]</scope>
</reference>
<protein>
    <submittedName>
        <fullName evidence="1">Uncharacterized protein</fullName>
    </submittedName>
</protein>
<accession>A0ABN9RGT2</accession>
<proteinExistence type="predicted"/>
<evidence type="ECO:0000313" key="2">
    <source>
        <dbReference type="Proteomes" id="UP001189429"/>
    </source>
</evidence>
<dbReference type="Proteomes" id="UP001189429">
    <property type="component" value="Unassembled WGS sequence"/>
</dbReference>
<dbReference type="Gene3D" id="2.130.10.30">
    <property type="entry name" value="Regulator of chromosome condensation 1/beta-lactamase-inhibitor protein II"/>
    <property type="match status" value="1"/>
</dbReference>
<dbReference type="Pfam" id="PF13540">
    <property type="entry name" value="RCC1_2"/>
    <property type="match status" value="1"/>
</dbReference>
<dbReference type="SUPFAM" id="SSF50985">
    <property type="entry name" value="RCC1/BLIP-II"/>
    <property type="match status" value="1"/>
</dbReference>
<gene>
    <name evidence="1" type="ORF">PCOR1329_LOCUS20384</name>
</gene>
<organism evidence="1 2">
    <name type="scientific">Prorocentrum cordatum</name>
    <dbReference type="NCBI Taxonomy" id="2364126"/>
    <lineage>
        <taxon>Eukaryota</taxon>
        <taxon>Sar</taxon>
        <taxon>Alveolata</taxon>
        <taxon>Dinophyceae</taxon>
        <taxon>Prorocentrales</taxon>
        <taxon>Prorocentraceae</taxon>
        <taxon>Prorocentrum</taxon>
    </lineage>
</organism>
<sequence>MLAAGIYHTVLLRSDGIAAACGWNLAGQCDLPALPAGLTYTQVAAGGCHAVLLRSDGTAAACGDNAHGQCGLPALPAGLTYLAHLLPALLLQASLDGDSMIFVTLGGVEGCRIRAPPTTRLRDINLQLAAEHRAGRLGPGAWRVEAILPGGRPLSIAAAEETVAGASAAAASAEDAGRRALGPAG</sequence>
<evidence type="ECO:0000313" key="1">
    <source>
        <dbReference type="EMBL" id="CAK0817988.1"/>
    </source>
</evidence>
<dbReference type="EMBL" id="CAUYUJ010006613">
    <property type="protein sequence ID" value="CAK0817988.1"/>
    <property type="molecule type" value="Genomic_DNA"/>
</dbReference>